<feature type="compositionally biased region" description="Polar residues" evidence="6">
    <location>
        <begin position="651"/>
        <end position="666"/>
    </location>
</feature>
<evidence type="ECO:0000256" key="5">
    <source>
        <dbReference type="ARBA" id="ARBA00023242"/>
    </source>
</evidence>
<feature type="compositionally biased region" description="Low complexity" evidence="6">
    <location>
        <begin position="692"/>
        <end position="711"/>
    </location>
</feature>
<accession>A0ABR1F680</accession>
<dbReference type="InterPro" id="IPR016024">
    <property type="entry name" value="ARM-type_fold"/>
</dbReference>
<evidence type="ECO:0000313" key="9">
    <source>
        <dbReference type="Proteomes" id="UP001498771"/>
    </source>
</evidence>
<comment type="similarity">
    <text evidence="3">Belongs to the RIX1/PELP1 family.</text>
</comment>
<dbReference type="Pfam" id="PF08167">
    <property type="entry name" value="RIX1"/>
    <property type="match status" value="1"/>
</dbReference>
<feature type="domain" description="Pre-rRNA-processing protein RIX1 N-terminal" evidence="7">
    <location>
        <begin position="31"/>
        <end position="201"/>
    </location>
</feature>
<dbReference type="RefSeq" id="XP_064768354.1">
    <property type="nucleotide sequence ID" value="XM_064914924.1"/>
</dbReference>
<feature type="compositionally biased region" description="Acidic residues" evidence="6">
    <location>
        <begin position="712"/>
        <end position="726"/>
    </location>
</feature>
<protein>
    <recommendedName>
        <fullName evidence="4">Pre-rRNA-processing protein RIX1</fullName>
    </recommendedName>
</protein>
<dbReference type="SUPFAM" id="SSF48371">
    <property type="entry name" value="ARM repeat"/>
    <property type="match status" value="1"/>
</dbReference>
<dbReference type="Proteomes" id="UP001498771">
    <property type="component" value="Unassembled WGS sequence"/>
</dbReference>
<dbReference type="PANTHER" id="PTHR34105:SF1">
    <property type="entry name" value="PROLINE-, GLUTAMIC ACID- AND LEUCINE-RICH PROTEIN 1"/>
    <property type="match status" value="1"/>
</dbReference>
<feature type="compositionally biased region" description="Acidic residues" evidence="6">
    <location>
        <begin position="570"/>
        <end position="586"/>
    </location>
</feature>
<evidence type="ECO:0000256" key="3">
    <source>
        <dbReference type="ARBA" id="ARBA00010511"/>
    </source>
</evidence>
<gene>
    <name evidence="8" type="ORF">BZA70DRAFT_310520</name>
</gene>
<evidence type="ECO:0000313" key="8">
    <source>
        <dbReference type="EMBL" id="KAK7205321.1"/>
    </source>
</evidence>
<keyword evidence="5" id="KW-0539">Nucleus</keyword>
<comment type="function">
    <text evidence="1">Component of the RIX1 complex required for processing of ITS2 sequences from 35S pre-rRNA and the nucleoplasmic transit of the pre-60S ribosomal subunits. Regulates pre-60S association of the critical remodeling factor MDN1.</text>
</comment>
<comment type="subcellular location">
    <subcellularLocation>
        <location evidence="2">Nucleus</location>
    </subcellularLocation>
</comment>
<comment type="caution">
    <text evidence="8">The sequence shown here is derived from an EMBL/GenBank/DDBJ whole genome shotgun (WGS) entry which is preliminary data.</text>
</comment>
<sequence length="739" mass="81082">MSAAALSSQLRTCLVTTLAPETEPTLHTRLGSAALCLSSHAIISSSDPQILHRVRVRLSAMLQSSKSDVRRSGAELVNALIGVEWESMNSHGLTWMKLLVSILEKRVDGYDTLEAVVGAIRKILSRIKDKPTLIREIATPHIPAYASALLSLASPEHDILTKRALLIALPAFLDLIRNFSNTFRPFVSKVMNNIVYPTLNSSAWTQTPVDLQIESLCGSIYASIYLTAPKDQLREWQISILKIVDEAHKTISQTFGIVQQDAKYSESASGWEMTVDIRDTYTGVLRLEMLFRLLQTVLTTETKGPVQVPLSKIIDLADRLLDMEIDLIEFKDTSERQDRDFILTVLPVVHGNAYNLLNTTAHAVGQAMLPYTEKVFSHLRSVKLVPSSLFAIPIFEFVTNFTTLMRFVPDDFTQELTHIIELALTSLEPINESSTLADFFSHPSAFVTQPPSELRLPVLRLLHAVVNAMPGLPATTRSRIDRFALMMLNTPSSATEEERLLLATVLQPGNNIRWSILPMVSRKIPESEALGALIHPRFPPMPKRKEEIEATASVEALKSLKAQAVKEEGSDAESGDEEMADDEDDESRVKLEELVVKPGTQSAAETAEPTTSASAAPSVSSILKHIPDSSDKVLQTSSAPAPVPKEHISSSEEPQTSSLPISQQLGAQKRAAEDDAAADSSPKRPRSDDEGAVSTPVAATTTKTTVGTIPVAEEEDEGDEDEDFEMPELNTELSSDDEE</sequence>
<feature type="region of interest" description="Disordered" evidence="6">
    <location>
        <begin position="562"/>
        <end position="739"/>
    </location>
</feature>
<keyword evidence="9" id="KW-1185">Reference proteome</keyword>
<dbReference type="PANTHER" id="PTHR34105">
    <property type="entry name" value="PROLINE-, GLUTAMIC ACID- AND LEUCINE-RICH PROTEIN 1"/>
    <property type="match status" value="1"/>
</dbReference>
<feature type="compositionally biased region" description="Low complexity" evidence="6">
    <location>
        <begin position="602"/>
        <end position="621"/>
    </location>
</feature>
<organism evidence="8 9">
    <name type="scientific">Myxozyma melibiosi</name>
    <dbReference type="NCBI Taxonomy" id="54550"/>
    <lineage>
        <taxon>Eukaryota</taxon>
        <taxon>Fungi</taxon>
        <taxon>Dikarya</taxon>
        <taxon>Ascomycota</taxon>
        <taxon>Saccharomycotina</taxon>
        <taxon>Lipomycetes</taxon>
        <taxon>Lipomycetales</taxon>
        <taxon>Lipomycetaceae</taxon>
        <taxon>Myxozyma</taxon>
    </lineage>
</organism>
<proteinExistence type="inferred from homology"/>
<evidence type="ECO:0000256" key="4">
    <source>
        <dbReference type="ARBA" id="ARBA00021502"/>
    </source>
</evidence>
<evidence type="ECO:0000256" key="6">
    <source>
        <dbReference type="SAM" id="MobiDB-lite"/>
    </source>
</evidence>
<reference evidence="8 9" key="1">
    <citation type="submission" date="2024-03" db="EMBL/GenBank/DDBJ databases">
        <title>Genome-scale model development and genomic sequencing of the oleaginous clade Lipomyces.</title>
        <authorList>
            <consortium name="Lawrence Berkeley National Laboratory"/>
            <person name="Czajka J.J."/>
            <person name="Han Y."/>
            <person name="Kim J."/>
            <person name="Mondo S.J."/>
            <person name="Hofstad B.A."/>
            <person name="Robles A."/>
            <person name="Haridas S."/>
            <person name="Riley R."/>
            <person name="LaButti K."/>
            <person name="Pangilinan J."/>
            <person name="Andreopoulos W."/>
            <person name="Lipzen A."/>
            <person name="Yan J."/>
            <person name="Wang M."/>
            <person name="Ng V."/>
            <person name="Grigoriev I.V."/>
            <person name="Spatafora J.W."/>
            <person name="Magnuson J.K."/>
            <person name="Baker S.E."/>
            <person name="Pomraning K.R."/>
        </authorList>
    </citation>
    <scope>NUCLEOTIDE SEQUENCE [LARGE SCALE GENOMIC DNA]</scope>
    <source>
        <strain evidence="8 9">Phaff 52-87</strain>
    </source>
</reference>
<dbReference type="EMBL" id="JBBJBU010000005">
    <property type="protein sequence ID" value="KAK7205321.1"/>
    <property type="molecule type" value="Genomic_DNA"/>
</dbReference>
<dbReference type="InterPro" id="IPR012583">
    <property type="entry name" value="RIX1_N"/>
</dbReference>
<evidence type="ECO:0000256" key="2">
    <source>
        <dbReference type="ARBA" id="ARBA00004123"/>
    </source>
</evidence>
<evidence type="ECO:0000259" key="7">
    <source>
        <dbReference type="Pfam" id="PF08167"/>
    </source>
</evidence>
<name>A0ABR1F680_9ASCO</name>
<dbReference type="GeneID" id="90040436"/>
<evidence type="ECO:0000256" key="1">
    <source>
        <dbReference type="ARBA" id="ARBA00003770"/>
    </source>
</evidence>